<dbReference type="GeneID" id="25314572"/>
<dbReference type="InterPro" id="IPR024526">
    <property type="entry name" value="DUF3807"/>
</dbReference>
<dbReference type="HAMAP" id="MF_03040">
    <property type="entry name" value="USB1"/>
    <property type="match status" value="1"/>
</dbReference>
<dbReference type="PANTHER" id="PTHR13522:SF3">
    <property type="entry name" value="U6 SNRNA PHOSPHODIESTERASE 1"/>
    <property type="match status" value="1"/>
</dbReference>
<reference evidence="7 8" key="1">
    <citation type="submission" date="2015-04" db="EMBL/GenBank/DDBJ databases">
        <authorList>
            <person name="Heijne W.H."/>
            <person name="Fedorova N.D."/>
            <person name="Nierman W.C."/>
            <person name="Vollebregt A.W."/>
            <person name="Zhao Z."/>
            <person name="Wu L."/>
            <person name="Kumar M."/>
            <person name="Stam H."/>
            <person name="van den Berg M.A."/>
            <person name="Pel H.J."/>
        </authorList>
    </citation>
    <scope>NUCLEOTIDE SEQUENCE [LARGE SCALE GENOMIC DNA]</scope>
    <source>
        <strain evidence="7 8">CBS 393.64</strain>
    </source>
</reference>
<dbReference type="RefSeq" id="XP_013330381.1">
    <property type="nucleotide sequence ID" value="XM_013474927.1"/>
</dbReference>
<dbReference type="STRING" id="1408163.A0A0F4YZU7"/>
<feature type="compositionally biased region" description="Acidic residues" evidence="6">
    <location>
        <begin position="458"/>
        <end position="468"/>
    </location>
</feature>
<dbReference type="InterPro" id="IPR027521">
    <property type="entry name" value="Usb1"/>
</dbReference>
<comment type="subcellular location">
    <subcellularLocation>
        <location evidence="5">Nucleus</location>
    </subcellularLocation>
</comment>
<evidence type="ECO:0000256" key="2">
    <source>
        <dbReference type="ARBA" id="ARBA00022801"/>
    </source>
</evidence>
<dbReference type="Gene3D" id="3.90.1140.10">
    <property type="entry name" value="Cyclic phosphodiesterase"/>
    <property type="match status" value="1"/>
</dbReference>
<proteinExistence type="inferred from homology"/>
<dbReference type="GO" id="GO:1990838">
    <property type="term" value="F:poly(U)-specific exoribonuclease activity, producing 3' uridine cyclic phosphate ends"/>
    <property type="evidence" value="ECO:0007669"/>
    <property type="project" value="UniProtKB-UniRule"/>
</dbReference>
<dbReference type="GO" id="GO:0034477">
    <property type="term" value="P:U6 snRNA 3'-end processing"/>
    <property type="evidence" value="ECO:0007669"/>
    <property type="project" value="UniProtKB-UniRule"/>
</dbReference>
<evidence type="ECO:0000313" key="8">
    <source>
        <dbReference type="Proteomes" id="UP000053958"/>
    </source>
</evidence>
<keyword evidence="4 5" id="KW-0539">Nucleus</keyword>
<feature type="active site" description="Proton donor/acceptor" evidence="5">
    <location>
        <position position="262"/>
    </location>
</feature>
<feature type="region of interest" description="Disordered" evidence="6">
    <location>
        <begin position="222"/>
        <end position="251"/>
    </location>
</feature>
<keyword evidence="2 5" id="KW-0378">Hydrolase</keyword>
<dbReference type="Pfam" id="PF09749">
    <property type="entry name" value="HVSL"/>
    <property type="match status" value="1"/>
</dbReference>
<dbReference type="EMBL" id="LASV01000087">
    <property type="protein sequence ID" value="KKA23769.1"/>
    <property type="molecule type" value="Genomic_DNA"/>
</dbReference>
<name>A0A0F4YZU7_RASE3</name>
<evidence type="ECO:0000256" key="5">
    <source>
        <dbReference type="HAMAP-Rule" id="MF_03040"/>
    </source>
</evidence>
<dbReference type="GO" id="GO:0016829">
    <property type="term" value="F:lyase activity"/>
    <property type="evidence" value="ECO:0007669"/>
    <property type="project" value="UniProtKB-KW"/>
</dbReference>
<dbReference type="Proteomes" id="UP000053958">
    <property type="component" value="Unassembled WGS sequence"/>
</dbReference>
<comment type="similarity">
    <text evidence="5">Belongs to the 2H phosphoesterase superfamily. USB1 family.</text>
</comment>
<comment type="function">
    <text evidence="5">Phosphodiesterase responsible for the U6 snRNA 3' end processing. Acts as an exoribonuclease (RNase) responsible for trimming the poly(U) tract of the last nucleotides in the pre-U6 snRNA molecule, leading to the formation of mature U6 snRNA.</text>
</comment>
<feature type="compositionally biased region" description="Basic and acidic residues" evidence="6">
    <location>
        <begin position="230"/>
        <end position="248"/>
    </location>
</feature>
<evidence type="ECO:0000256" key="1">
    <source>
        <dbReference type="ARBA" id="ARBA00022722"/>
    </source>
</evidence>
<dbReference type="AlphaFoldDB" id="A0A0F4YZU7"/>
<feature type="region of interest" description="Disordered" evidence="6">
    <location>
        <begin position="341"/>
        <end position="360"/>
    </location>
</feature>
<protein>
    <recommendedName>
        <fullName evidence="5">U6 snRNA phosphodiesterase</fullName>
        <ecNumber evidence="5">3.1.4.-</ecNumber>
    </recommendedName>
</protein>
<sequence length="496" mass="56264">MALVQYSDSETETEQDEPSTRVPAKKKIRREEDTSKTVDRDASLPPLPSTFHDLYASSTRVSVRDDPSLHGGRKRVIPHVEGNWPTHIYLEWYPSRTELSVLDGILSQCKANLGDSERQIHSLLQSDLGVQLPLHISLSRPVVLVTEQKQPFSELFSHAIEESEVCPFEVVPDGLDWVSNYERTRWFLVVRVKRPENDGLNRLLRISNRSLAAFGQPPLYEEAVTSSQPGRKEKTGTRGHKQAEKPSRTSESSAVDYSHCFHISIAWCLHEPSPEDKKRVADVDLRPLNTLKVSFSSVKAKIGNTVLNVALPGRKDDLLEFQAKHFPHDVPYPVPLYSFAPPDEDHLVEEDEDSDGLGYYEDGVKRTLTDEQIRIFRHSEIHALLRERQRKRERNGEENPKPPEPHDSDSSPAAPEPPMSSDQIERGNLMKRKTGYADGSTRKRTKTGANDAKNVDVTYEDMQYDEEETPQRSAPRVGPSSYHPSFSGRRIISYDD</sequence>
<dbReference type="OrthoDB" id="49151at2759"/>
<organism evidence="7 8">
    <name type="scientific">Rasamsonia emersonii (strain ATCC 16479 / CBS 393.64 / IMI 116815)</name>
    <dbReference type="NCBI Taxonomy" id="1408163"/>
    <lineage>
        <taxon>Eukaryota</taxon>
        <taxon>Fungi</taxon>
        <taxon>Dikarya</taxon>
        <taxon>Ascomycota</taxon>
        <taxon>Pezizomycotina</taxon>
        <taxon>Eurotiomycetes</taxon>
        <taxon>Eurotiomycetidae</taxon>
        <taxon>Eurotiales</taxon>
        <taxon>Trichocomaceae</taxon>
        <taxon>Rasamsonia</taxon>
    </lineage>
</organism>
<feature type="compositionally biased region" description="Basic and acidic residues" evidence="6">
    <location>
        <begin position="394"/>
        <end position="409"/>
    </location>
</feature>
<dbReference type="EC" id="3.1.4.-" evidence="5"/>
<feature type="compositionally biased region" description="Basic and acidic residues" evidence="6">
    <location>
        <begin position="29"/>
        <end position="42"/>
    </location>
</feature>
<gene>
    <name evidence="5" type="primary">USB1</name>
    <name evidence="7" type="ORF">T310_2221</name>
</gene>
<feature type="region of interest" description="Disordered" evidence="6">
    <location>
        <begin position="386"/>
        <end position="496"/>
    </location>
</feature>
<dbReference type="PANTHER" id="PTHR13522">
    <property type="entry name" value="U6 SNRNA PHOSPHODIESTERASE 1"/>
    <property type="match status" value="1"/>
</dbReference>
<dbReference type="GO" id="GO:0005634">
    <property type="term" value="C:nucleus"/>
    <property type="evidence" value="ECO:0007669"/>
    <property type="project" value="UniProtKB-SubCell"/>
</dbReference>
<feature type="region of interest" description="Disordered" evidence="6">
    <location>
        <begin position="1"/>
        <end position="45"/>
    </location>
</feature>
<keyword evidence="1 5" id="KW-0540">Nuclease</keyword>
<comment type="caution">
    <text evidence="7">The sequence shown here is derived from an EMBL/GenBank/DDBJ whole genome shotgun (WGS) entry which is preliminary data.</text>
</comment>
<evidence type="ECO:0000256" key="4">
    <source>
        <dbReference type="ARBA" id="ARBA00023242"/>
    </source>
</evidence>
<accession>A0A0F4YZU7</accession>
<feature type="compositionally biased region" description="Acidic residues" evidence="6">
    <location>
        <begin position="346"/>
        <end position="355"/>
    </location>
</feature>
<feature type="active site" description="Proton donor/acceptor" evidence="5">
    <location>
        <position position="135"/>
    </location>
</feature>
<keyword evidence="8" id="KW-1185">Reference proteome</keyword>
<evidence type="ECO:0000313" key="7">
    <source>
        <dbReference type="EMBL" id="KKA23769.1"/>
    </source>
</evidence>
<dbReference type="Pfam" id="PF12720">
    <property type="entry name" value="DUF3807"/>
    <property type="match status" value="1"/>
</dbReference>
<evidence type="ECO:0000256" key="3">
    <source>
        <dbReference type="ARBA" id="ARBA00023239"/>
    </source>
</evidence>
<keyword evidence="3" id="KW-0456">Lyase</keyword>
<evidence type="ECO:0000256" key="6">
    <source>
        <dbReference type="SAM" id="MobiDB-lite"/>
    </source>
</evidence>